<name>A0A6J6F627_9ZZZZ</name>
<dbReference type="EMBL" id="CAEZSR010000162">
    <property type="protein sequence ID" value="CAB4582314.1"/>
    <property type="molecule type" value="Genomic_DNA"/>
</dbReference>
<dbReference type="InterPro" id="IPR029228">
    <property type="entry name" value="Alkyl_sulf_dimr"/>
</dbReference>
<dbReference type="Gene3D" id="3.60.15.30">
    <property type="entry name" value="Metallo-beta-lactamase domain"/>
    <property type="match status" value="1"/>
</dbReference>
<dbReference type="SUPFAM" id="SSF56281">
    <property type="entry name" value="Metallo-hydrolase/oxidoreductase"/>
    <property type="match status" value="1"/>
</dbReference>
<sequence length="442" mass="48274">MADLLELSARIIDSGHADQPVNRTTNELSEIADGLAMVESFSHSVVVDAGDGLIAFDASHVRTGQAVVDAIRQWRPTPIRHLVYTHGHADHVGGSTFFAADHPVVIGHENVAKRFDRYTFTSNWNLLINARQFGGISGDLNLSMGVGNGEGGVAMTPNPNARRFLPAGTLRPDREVGLFDRMHIGPYEVEFHHARGETDDHLWSFFPEQKWVMTGDFLIWNFPNAGNPQKVQRYPIEWAAALRAMIAREPELLLPAHGLPIAGKERIARVLDDVATALEQLVADVVAMMNAGETLDTIIHTVKVPADTLAKPYLRPLYDEPEFVVRGIWRQFGGWWDGAASRLKPSPDAHLASAIAELAGGADVLLRRAEQAMGDGDVRLACHFADLAGWAAPDDPTIHAGRAAVYLQRRKTESSLMSKGIFAAAARESQVVVDRTTGPSDS</sequence>
<gene>
    <name evidence="2" type="ORF">UFOPK1493_03174</name>
</gene>
<accession>A0A6J6F627</accession>
<reference evidence="2" key="1">
    <citation type="submission" date="2020-05" db="EMBL/GenBank/DDBJ databases">
        <authorList>
            <person name="Chiriac C."/>
            <person name="Salcher M."/>
            <person name="Ghai R."/>
            <person name="Kavagutti S V."/>
        </authorList>
    </citation>
    <scope>NUCLEOTIDE SEQUENCE</scope>
</reference>
<dbReference type="PANTHER" id="PTHR43223:SF2">
    <property type="entry name" value="METALLO-BETA-LACTAMASE DOMAIN-CONTAINING PROTEIN"/>
    <property type="match status" value="1"/>
</dbReference>
<proteinExistence type="predicted"/>
<dbReference type="AlphaFoldDB" id="A0A6J6F627"/>
<dbReference type="GO" id="GO:0046983">
    <property type="term" value="F:protein dimerization activity"/>
    <property type="evidence" value="ECO:0007669"/>
    <property type="project" value="InterPro"/>
</dbReference>
<evidence type="ECO:0000313" key="2">
    <source>
        <dbReference type="EMBL" id="CAB4582314.1"/>
    </source>
</evidence>
<evidence type="ECO:0000259" key="1">
    <source>
        <dbReference type="SMART" id="SM00849"/>
    </source>
</evidence>
<dbReference type="InterPro" id="IPR038536">
    <property type="entry name" value="Alkyl/aryl-sulf_dimr_sf"/>
</dbReference>
<dbReference type="Pfam" id="PF00753">
    <property type="entry name" value="Lactamase_B"/>
    <property type="match status" value="1"/>
</dbReference>
<organism evidence="2">
    <name type="scientific">freshwater metagenome</name>
    <dbReference type="NCBI Taxonomy" id="449393"/>
    <lineage>
        <taxon>unclassified sequences</taxon>
        <taxon>metagenomes</taxon>
        <taxon>ecological metagenomes</taxon>
    </lineage>
</organism>
<protein>
    <submittedName>
        <fullName evidence="2">Unannotated protein</fullName>
    </submittedName>
</protein>
<dbReference type="InterPro" id="IPR001279">
    <property type="entry name" value="Metallo-B-lactamas"/>
</dbReference>
<dbReference type="Gene3D" id="1.25.40.880">
    <property type="entry name" value="Alkyl sulfatase, dimerisation domain"/>
    <property type="match status" value="1"/>
</dbReference>
<feature type="domain" description="Metallo-beta-lactamase" evidence="1">
    <location>
        <begin position="41"/>
        <end position="257"/>
    </location>
</feature>
<dbReference type="Pfam" id="PF14863">
    <property type="entry name" value="Alkyl_sulf_dimr"/>
    <property type="match status" value="1"/>
</dbReference>
<dbReference type="InterPro" id="IPR036866">
    <property type="entry name" value="RibonucZ/Hydroxyglut_hydro"/>
</dbReference>
<dbReference type="SMART" id="SM00849">
    <property type="entry name" value="Lactamase_B"/>
    <property type="match status" value="1"/>
</dbReference>
<dbReference type="InterPro" id="IPR052195">
    <property type="entry name" value="Bact_Alkyl/Aryl-Sulfatase"/>
</dbReference>
<dbReference type="PANTHER" id="PTHR43223">
    <property type="entry name" value="ALKYL/ARYL-SULFATASE"/>
    <property type="match status" value="1"/>
</dbReference>